<keyword evidence="1" id="KW-0175">Coiled coil</keyword>
<evidence type="ECO:0000256" key="2">
    <source>
        <dbReference type="SAM" id="MobiDB-lite"/>
    </source>
</evidence>
<comment type="caution">
    <text evidence="3">The sequence shown here is derived from an EMBL/GenBank/DDBJ whole genome shotgun (WGS) entry which is preliminary data.</text>
</comment>
<name>A0A5N5DGV7_9PEZI</name>
<keyword evidence="4" id="KW-1185">Reference proteome</keyword>
<dbReference type="EMBL" id="VCHE01000025">
    <property type="protein sequence ID" value="KAB2576214.1"/>
    <property type="molecule type" value="Genomic_DNA"/>
</dbReference>
<reference evidence="3 4" key="1">
    <citation type="journal article" date="2019" name="Sci. Rep.">
        <title>A multi-omics analysis of the grapevine pathogen Lasiodiplodia theobromae reveals that temperature affects the expression of virulence- and pathogenicity-related genes.</title>
        <authorList>
            <person name="Felix C."/>
            <person name="Meneses R."/>
            <person name="Goncalves M.F.M."/>
            <person name="Tilleman L."/>
            <person name="Duarte A.S."/>
            <person name="Jorrin-Novo J.V."/>
            <person name="Van de Peer Y."/>
            <person name="Deforce D."/>
            <person name="Van Nieuwerburgh F."/>
            <person name="Esteves A.C."/>
            <person name="Alves A."/>
        </authorList>
    </citation>
    <scope>NUCLEOTIDE SEQUENCE [LARGE SCALE GENOMIC DNA]</scope>
    <source>
        <strain evidence="3 4">LA-SOL3</strain>
    </source>
</reference>
<evidence type="ECO:0000313" key="3">
    <source>
        <dbReference type="EMBL" id="KAB2576214.1"/>
    </source>
</evidence>
<organism evidence="3 4">
    <name type="scientific">Lasiodiplodia theobromae</name>
    <dbReference type="NCBI Taxonomy" id="45133"/>
    <lineage>
        <taxon>Eukaryota</taxon>
        <taxon>Fungi</taxon>
        <taxon>Dikarya</taxon>
        <taxon>Ascomycota</taxon>
        <taxon>Pezizomycotina</taxon>
        <taxon>Dothideomycetes</taxon>
        <taxon>Dothideomycetes incertae sedis</taxon>
        <taxon>Botryosphaeriales</taxon>
        <taxon>Botryosphaeriaceae</taxon>
        <taxon>Lasiodiplodia</taxon>
    </lineage>
</organism>
<feature type="compositionally biased region" description="Polar residues" evidence="2">
    <location>
        <begin position="33"/>
        <end position="42"/>
    </location>
</feature>
<feature type="region of interest" description="Disordered" evidence="2">
    <location>
        <begin position="1"/>
        <end position="78"/>
    </location>
</feature>
<dbReference type="AlphaFoldDB" id="A0A5N5DGV7"/>
<feature type="compositionally biased region" description="Polar residues" evidence="2">
    <location>
        <begin position="14"/>
        <end position="24"/>
    </location>
</feature>
<accession>A0A5N5DGV7</accession>
<proteinExistence type="predicted"/>
<sequence length="236" mass="26883">MADLQNWMRKTIQPVRTRTPTFPLTSEERRNTVDSSSLSESGTPRRRSGPRKKISSYFSHRPSKLLDDPTTEIWSPDGTADDALSPDIRTMIDAIFIKLCNQPFDGLPAQMNSSVLHVIEAYRNLSVEKEQLEEQLEEVGSRLEEAEKRREEEEKDFRAEIKRLELIIAKGKNGMSRLMASRQDSVVSRKKGYRNQVGLSTPATRGTDVMQKQQEKSKKVQRGKIPLISNPAGEQR</sequence>
<protein>
    <submittedName>
        <fullName evidence="3">Uncharacterized protein</fullName>
    </submittedName>
</protein>
<gene>
    <name evidence="3" type="ORF">DBV05_g5036</name>
</gene>
<feature type="coiled-coil region" evidence="1">
    <location>
        <begin position="115"/>
        <end position="163"/>
    </location>
</feature>
<feature type="region of interest" description="Disordered" evidence="2">
    <location>
        <begin position="183"/>
        <end position="236"/>
    </location>
</feature>
<evidence type="ECO:0000313" key="4">
    <source>
        <dbReference type="Proteomes" id="UP000325902"/>
    </source>
</evidence>
<dbReference type="Proteomes" id="UP000325902">
    <property type="component" value="Unassembled WGS sequence"/>
</dbReference>
<dbReference type="OrthoDB" id="5430717at2759"/>
<feature type="compositionally biased region" description="Basic residues" evidence="2">
    <location>
        <begin position="44"/>
        <end position="54"/>
    </location>
</feature>
<evidence type="ECO:0000256" key="1">
    <source>
        <dbReference type="SAM" id="Coils"/>
    </source>
</evidence>